<comment type="caution">
    <text evidence="3">The sequence shown here is derived from an EMBL/GenBank/DDBJ whole genome shotgun (WGS) entry which is preliminary data.</text>
</comment>
<dbReference type="InterPro" id="IPR052387">
    <property type="entry name" value="Fibrocystin"/>
</dbReference>
<sequence length="270" mass="26846">MATISSISPTQGSSGDVLTITGTGLGNSTVTTKVNFGARTVTPSTVTPTSVTVTVPPLCGGQYNVSVTASGSTSNSRSFFYVGAPVCTFLSPAQGPETPTEAVTIIGTGLATTTSVTFGAEAPVTTLTTVGDTTVVVTPPAHTVTGDTETVGVVVTTIGGDSVSNSSASQYTYYNLPTVTSVSPSTGAAGETGIVVNGTSFVDVSVVTFTNTVTPADTFDVPLEDIIGLGSTQLVVPAPAGLTSGQVYHITVTTPGGESTPVAADQYTVT</sequence>
<keyword evidence="1" id="KW-0732">Signal</keyword>
<evidence type="ECO:0000259" key="2">
    <source>
        <dbReference type="SMART" id="SM00429"/>
    </source>
</evidence>
<dbReference type="Proteomes" id="UP000603227">
    <property type="component" value="Unassembled WGS sequence"/>
</dbReference>
<organism evidence="3 4">
    <name type="scientific">Streptomyces capitiformicae</name>
    <dbReference type="NCBI Taxonomy" id="2014920"/>
    <lineage>
        <taxon>Bacteria</taxon>
        <taxon>Bacillati</taxon>
        <taxon>Actinomycetota</taxon>
        <taxon>Actinomycetes</taxon>
        <taxon>Kitasatosporales</taxon>
        <taxon>Streptomycetaceae</taxon>
        <taxon>Streptomyces</taxon>
    </lineage>
</organism>
<dbReference type="InterPro" id="IPR013783">
    <property type="entry name" value="Ig-like_fold"/>
</dbReference>
<feature type="domain" description="IPT/TIG" evidence="2">
    <location>
        <begin position="84"/>
        <end position="174"/>
    </location>
</feature>
<evidence type="ECO:0000313" key="3">
    <source>
        <dbReference type="EMBL" id="GHE50211.1"/>
    </source>
</evidence>
<feature type="domain" description="IPT/TIG" evidence="2">
    <location>
        <begin position="3"/>
        <end position="82"/>
    </location>
</feature>
<dbReference type="RefSeq" id="WP_189786624.1">
    <property type="nucleotide sequence ID" value="NZ_BNAT01000034.1"/>
</dbReference>
<accession>A0A919DJD5</accession>
<protein>
    <recommendedName>
        <fullName evidence="2">IPT/TIG domain-containing protein</fullName>
    </recommendedName>
</protein>
<dbReference type="Gene3D" id="2.60.40.10">
    <property type="entry name" value="Immunoglobulins"/>
    <property type="match status" value="3"/>
</dbReference>
<dbReference type="PANTHER" id="PTHR46769:SF2">
    <property type="entry name" value="FIBROCYSTIN-L ISOFORM 2 PRECURSOR-RELATED"/>
    <property type="match status" value="1"/>
</dbReference>
<dbReference type="SMART" id="SM00429">
    <property type="entry name" value="IPT"/>
    <property type="match status" value="2"/>
</dbReference>
<name>A0A919DJD5_9ACTN</name>
<evidence type="ECO:0000256" key="1">
    <source>
        <dbReference type="ARBA" id="ARBA00022729"/>
    </source>
</evidence>
<dbReference type="PANTHER" id="PTHR46769">
    <property type="entry name" value="POLYCYSTIC KIDNEY AND HEPATIC DISEASE 1 (AUTOSOMAL RECESSIVE)-LIKE 1"/>
    <property type="match status" value="1"/>
</dbReference>
<dbReference type="InterPro" id="IPR014756">
    <property type="entry name" value="Ig_E-set"/>
</dbReference>
<evidence type="ECO:0000313" key="4">
    <source>
        <dbReference type="Proteomes" id="UP000603227"/>
    </source>
</evidence>
<dbReference type="GO" id="GO:0005975">
    <property type="term" value="P:carbohydrate metabolic process"/>
    <property type="evidence" value="ECO:0007669"/>
    <property type="project" value="UniProtKB-ARBA"/>
</dbReference>
<dbReference type="Pfam" id="PF01833">
    <property type="entry name" value="TIG"/>
    <property type="match status" value="2"/>
</dbReference>
<reference evidence="3" key="1">
    <citation type="journal article" date="2014" name="Int. J. Syst. Evol. Microbiol.">
        <title>Complete genome sequence of Corynebacterium casei LMG S-19264T (=DSM 44701T), isolated from a smear-ripened cheese.</title>
        <authorList>
            <consortium name="US DOE Joint Genome Institute (JGI-PGF)"/>
            <person name="Walter F."/>
            <person name="Albersmeier A."/>
            <person name="Kalinowski J."/>
            <person name="Ruckert C."/>
        </authorList>
    </citation>
    <scope>NUCLEOTIDE SEQUENCE</scope>
    <source>
        <strain evidence="3">CGMCC 4.7403</strain>
    </source>
</reference>
<keyword evidence="4" id="KW-1185">Reference proteome</keyword>
<reference evidence="3" key="2">
    <citation type="submission" date="2020-09" db="EMBL/GenBank/DDBJ databases">
        <authorList>
            <person name="Sun Q."/>
            <person name="Zhou Y."/>
        </authorList>
    </citation>
    <scope>NUCLEOTIDE SEQUENCE</scope>
    <source>
        <strain evidence="3">CGMCC 4.7403</strain>
    </source>
</reference>
<dbReference type="InterPro" id="IPR002909">
    <property type="entry name" value="IPT_dom"/>
</dbReference>
<gene>
    <name evidence="3" type="ORF">GCM10017771_72070</name>
</gene>
<dbReference type="SUPFAM" id="SSF81296">
    <property type="entry name" value="E set domains"/>
    <property type="match status" value="3"/>
</dbReference>
<dbReference type="AlphaFoldDB" id="A0A919DJD5"/>
<dbReference type="EMBL" id="BNAT01000034">
    <property type="protein sequence ID" value="GHE50211.1"/>
    <property type="molecule type" value="Genomic_DNA"/>
</dbReference>
<proteinExistence type="predicted"/>